<keyword evidence="2" id="KW-0812">Transmembrane</keyword>
<dbReference type="EMBL" id="CAJPWZ010000306">
    <property type="protein sequence ID" value="CAG2189887.1"/>
    <property type="molecule type" value="Genomic_DNA"/>
</dbReference>
<accession>A0A8S3Q6G2</accession>
<organism evidence="3 4">
    <name type="scientific">Mytilus edulis</name>
    <name type="common">Blue mussel</name>
    <dbReference type="NCBI Taxonomy" id="6550"/>
    <lineage>
        <taxon>Eukaryota</taxon>
        <taxon>Metazoa</taxon>
        <taxon>Spiralia</taxon>
        <taxon>Lophotrochozoa</taxon>
        <taxon>Mollusca</taxon>
        <taxon>Bivalvia</taxon>
        <taxon>Autobranchia</taxon>
        <taxon>Pteriomorphia</taxon>
        <taxon>Mytilida</taxon>
        <taxon>Mytiloidea</taxon>
        <taxon>Mytilidae</taxon>
        <taxon>Mytilinae</taxon>
        <taxon>Mytilus</taxon>
    </lineage>
</organism>
<evidence type="ECO:0000313" key="4">
    <source>
        <dbReference type="Proteomes" id="UP000683360"/>
    </source>
</evidence>
<feature type="compositionally biased region" description="Basic and acidic residues" evidence="1">
    <location>
        <begin position="215"/>
        <end position="227"/>
    </location>
</feature>
<evidence type="ECO:0000256" key="2">
    <source>
        <dbReference type="SAM" id="Phobius"/>
    </source>
</evidence>
<dbReference type="OrthoDB" id="6095543at2759"/>
<keyword evidence="2" id="KW-1133">Transmembrane helix</keyword>
<name>A0A8S3Q6G2_MYTED</name>
<evidence type="ECO:0000256" key="1">
    <source>
        <dbReference type="SAM" id="MobiDB-lite"/>
    </source>
</evidence>
<feature type="region of interest" description="Disordered" evidence="1">
    <location>
        <begin position="183"/>
        <end position="227"/>
    </location>
</feature>
<dbReference type="Proteomes" id="UP000683360">
    <property type="component" value="Unassembled WGS sequence"/>
</dbReference>
<evidence type="ECO:0000313" key="3">
    <source>
        <dbReference type="EMBL" id="CAG2189887.1"/>
    </source>
</evidence>
<proteinExistence type="predicted"/>
<dbReference type="AlphaFoldDB" id="A0A8S3Q6G2"/>
<comment type="caution">
    <text evidence="3">The sequence shown here is derived from an EMBL/GenBank/DDBJ whole genome shotgun (WGS) entry which is preliminary data.</text>
</comment>
<gene>
    <name evidence="3" type="ORF">MEDL_5210</name>
</gene>
<feature type="transmembrane region" description="Helical" evidence="2">
    <location>
        <begin position="29"/>
        <end position="46"/>
    </location>
</feature>
<feature type="transmembrane region" description="Helical" evidence="2">
    <location>
        <begin position="123"/>
        <end position="147"/>
    </location>
</feature>
<keyword evidence="2" id="KW-0472">Membrane</keyword>
<reference evidence="3" key="1">
    <citation type="submission" date="2021-03" db="EMBL/GenBank/DDBJ databases">
        <authorList>
            <person name="Bekaert M."/>
        </authorList>
    </citation>
    <scope>NUCLEOTIDE SEQUENCE</scope>
</reference>
<keyword evidence="4" id="KW-1185">Reference proteome</keyword>
<sequence>MTLDRDAILVTTHDARKDNKLPEKKMDRTTLVSFISCLILVCPMNVHGKHHHSEDKPDHHWDWDSNKYDECPTSDYCNYFYSQCTSDKGYEVCMKDVNRMTDPCDDVYICKDVETFKQGIGSLVILIVVSIMAAAMFVVTSCVCYKYRMLQQKLKKRNMSTKHNAISAIYPVAGSGTHVTNTSDEFYRISSPPPPYREHNDAPRNQQFNAIPKTDQYKAQRVDVTKK</sequence>
<protein>
    <submittedName>
        <fullName evidence="3">Uncharacterized protein</fullName>
    </submittedName>
</protein>